<comment type="cofactor">
    <cofactor evidence="1">
        <name>Zn(2+)</name>
        <dbReference type="ChEBI" id="CHEBI:29105"/>
    </cofactor>
</comment>
<name>A0ABU2JCE3_9ACTN</name>
<reference evidence="5" key="1">
    <citation type="submission" date="2023-07" db="EMBL/GenBank/DDBJ databases">
        <title>30 novel species of actinomycetes from the DSMZ collection.</title>
        <authorList>
            <person name="Nouioui I."/>
        </authorList>
    </citation>
    <scope>NUCLEOTIDE SEQUENCE [LARGE SCALE GENOMIC DNA]</scope>
    <source>
        <strain evidence="5">DSM 44399</strain>
    </source>
</reference>
<dbReference type="Pfam" id="PF01979">
    <property type="entry name" value="Amidohydro_1"/>
    <property type="match status" value="1"/>
</dbReference>
<proteinExistence type="predicted"/>
<evidence type="ECO:0000256" key="1">
    <source>
        <dbReference type="ARBA" id="ARBA00001947"/>
    </source>
</evidence>
<dbReference type="Proteomes" id="UP001183176">
    <property type="component" value="Unassembled WGS sequence"/>
</dbReference>
<evidence type="ECO:0000259" key="3">
    <source>
        <dbReference type="Pfam" id="PF01979"/>
    </source>
</evidence>
<evidence type="ECO:0000256" key="2">
    <source>
        <dbReference type="SAM" id="MobiDB-lite"/>
    </source>
</evidence>
<dbReference type="InterPro" id="IPR050378">
    <property type="entry name" value="Metallo-dep_Hydrolases_sf"/>
</dbReference>
<dbReference type="InterPro" id="IPR006680">
    <property type="entry name" value="Amidohydro-rel"/>
</dbReference>
<dbReference type="SUPFAM" id="SSF51338">
    <property type="entry name" value="Composite domain of metallo-dependent hydrolases"/>
    <property type="match status" value="2"/>
</dbReference>
<organism evidence="4 5">
    <name type="scientific">Jatrophihabitans lederbergiae</name>
    <dbReference type="NCBI Taxonomy" id="3075547"/>
    <lineage>
        <taxon>Bacteria</taxon>
        <taxon>Bacillati</taxon>
        <taxon>Actinomycetota</taxon>
        <taxon>Actinomycetes</taxon>
        <taxon>Jatrophihabitantales</taxon>
        <taxon>Jatrophihabitantaceae</taxon>
        <taxon>Jatrophihabitans</taxon>
    </lineage>
</organism>
<feature type="domain" description="Amidohydrolase-related" evidence="3">
    <location>
        <begin position="52"/>
        <end position="438"/>
    </location>
</feature>
<keyword evidence="5" id="KW-1185">Reference proteome</keyword>
<gene>
    <name evidence="4" type="ORF">RM423_14720</name>
</gene>
<comment type="caution">
    <text evidence="4">The sequence shown here is derived from an EMBL/GenBank/DDBJ whole genome shotgun (WGS) entry which is preliminary data.</text>
</comment>
<dbReference type="Gene3D" id="2.30.40.10">
    <property type="entry name" value="Urease, subunit C, domain 1"/>
    <property type="match status" value="1"/>
</dbReference>
<dbReference type="InterPro" id="IPR011059">
    <property type="entry name" value="Metal-dep_hydrolase_composite"/>
</dbReference>
<dbReference type="SUPFAM" id="SSF51556">
    <property type="entry name" value="Metallo-dependent hydrolases"/>
    <property type="match status" value="1"/>
</dbReference>
<feature type="region of interest" description="Disordered" evidence="2">
    <location>
        <begin position="443"/>
        <end position="462"/>
    </location>
</feature>
<dbReference type="EMBL" id="JAVREH010000020">
    <property type="protein sequence ID" value="MDT0262646.1"/>
    <property type="molecule type" value="Genomic_DNA"/>
</dbReference>
<accession>A0ABU2JCE3</accession>
<evidence type="ECO:0000313" key="5">
    <source>
        <dbReference type="Proteomes" id="UP001183176"/>
    </source>
</evidence>
<protein>
    <submittedName>
        <fullName evidence="4">Amidohydrolase family protein</fullName>
    </submittedName>
</protein>
<dbReference type="Gene3D" id="3.20.20.140">
    <property type="entry name" value="Metal-dependent hydrolases"/>
    <property type="match status" value="1"/>
</dbReference>
<evidence type="ECO:0000313" key="4">
    <source>
        <dbReference type="EMBL" id="MDT0262646.1"/>
    </source>
</evidence>
<dbReference type="RefSeq" id="WP_311423796.1">
    <property type="nucleotide sequence ID" value="NZ_JAVREH010000020.1"/>
</dbReference>
<feature type="compositionally biased region" description="Basic residues" evidence="2">
    <location>
        <begin position="452"/>
        <end position="462"/>
    </location>
</feature>
<dbReference type="PANTHER" id="PTHR11647:SF1">
    <property type="entry name" value="COLLAPSIN RESPONSE MEDIATOR PROTEIN"/>
    <property type="match status" value="1"/>
</dbReference>
<dbReference type="PANTHER" id="PTHR11647">
    <property type="entry name" value="HYDRANTOINASE/DIHYDROPYRIMIDINASE FAMILY MEMBER"/>
    <property type="match status" value="1"/>
</dbReference>
<dbReference type="InterPro" id="IPR032466">
    <property type="entry name" value="Metal_Hydrolase"/>
</dbReference>
<sequence>MTVTELDLVVRNGLVVTGSGESVTDIGVRDGVIVQLGGSMTGAREIDATGRLVLPGGVDMHVHLSPVEVGEETMPWADDFVSGSRAAAAGGVTTIGNIGFGKPGERLVDLVQRVGADGSRDSLVDFVVHPVLMEPDEGTAADIERLAELGHTSVKIFMSIGDFDVKLPAFVNALDSAGKHGLLSMVHCEDACVIEHATAGLLAEGHKELQYYPDSHPELSERMAVNRIVAIAEATGAPIYIVHLGSAAALTEARAARARGQRVYVETRPIYLYFTEERFAGEDGPLFVGNPPLRGAGDQAALWAGLAAGHVDTCCTDHAAWTLEDKLDPELTIATARPGMSELETLIPVLYSEGVRKGRLTLQRFVEVTSTNAAKLFGLFPQKGTIAVGSDADLVIWDPDAHRPIVGAEGMSRSGYSLYEGWDVVGAPAQTISRGEVVYSDGHVQGEPGRGRMLRRGPTRDL</sequence>